<dbReference type="EMBL" id="HG966617">
    <property type="protein sequence ID" value="CDO59161.1"/>
    <property type="molecule type" value="Genomic_DNA"/>
</dbReference>
<name>X5MME2_9HYPH</name>
<evidence type="ECO:0000259" key="2">
    <source>
        <dbReference type="PROSITE" id="PS50076"/>
    </source>
</evidence>
<keyword evidence="1" id="KW-0143">Chaperone</keyword>
<protein>
    <submittedName>
        <fullName evidence="3">FIG003437: hypothetical with DnaJ-like domain</fullName>
    </submittedName>
</protein>
<evidence type="ECO:0000313" key="4">
    <source>
        <dbReference type="Proteomes" id="UP000032160"/>
    </source>
</evidence>
<dbReference type="Pfam" id="PF00226">
    <property type="entry name" value="DnaJ"/>
    <property type="match status" value="1"/>
</dbReference>
<sequence length="221" mass="24751">MGLHNQIMSSWDKYKDFVKVPPRSRNAAEEAAAARRARKHDCAWPNCDKEGKHKAPTDKASTGDARRYRWLCAEHIKEFNKSWNYFEGMTDADVRRFQKEASTGHRPTWSIGSNRGAAAASKFGFVGSEADPTVYDPHGFAVDGGTTKTDGKARRRLRPKEGKALATLGLDGEATANEIKAKYKRLVKKHHPDANGGDRSTEDRFRSVLEAYNYLKSTGYL</sequence>
<organism evidence="3 4">
    <name type="scientific">Candidatus Phaeomarinibacter ectocarpi</name>
    <dbReference type="NCBI Taxonomy" id="1458461"/>
    <lineage>
        <taxon>Bacteria</taxon>
        <taxon>Pseudomonadati</taxon>
        <taxon>Pseudomonadota</taxon>
        <taxon>Alphaproteobacteria</taxon>
        <taxon>Hyphomicrobiales</taxon>
        <taxon>Parvibaculaceae</taxon>
        <taxon>Candidatus Phaeomarinibacter</taxon>
    </lineage>
</organism>
<dbReference type="InterPro" id="IPR001623">
    <property type="entry name" value="DnaJ_domain"/>
</dbReference>
<gene>
    <name evidence="3" type="ORF">BN1012_Phect947</name>
</gene>
<accession>X5MME2</accession>
<dbReference type="HOGENOM" id="CLU_096103_0_0_5"/>
<dbReference type="CDD" id="cd06257">
    <property type="entry name" value="DnaJ"/>
    <property type="match status" value="1"/>
</dbReference>
<dbReference type="PANTHER" id="PTHR44145:SF3">
    <property type="entry name" value="DNAJ HOMOLOG SUBFAMILY A MEMBER 3, MITOCHONDRIAL"/>
    <property type="match status" value="1"/>
</dbReference>
<dbReference type="Gene3D" id="1.10.287.110">
    <property type="entry name" value="DnaJ domain"/>
    <property type="match status" value="1"/>
</dbReference>
<evidence type="ECO:0000256" key="1">
    <source>
        <dbReference type="ARBA" id="ARBA00023186"/>
    </source>
</evidence>
<feature type="domain" description="J" evidence="2">
    <location>
        <begin position="163"/>
        <end position="220"/>
    </location>
</feature>
<dbReference type="AlphaFoldDB" id="X5MME2"/>
<dbReference type="PANTHER" id="PTHR44145">
    <property type="entry name" value="DNAJ HOMOLOG SUBFAMILY A MEMBER 3, MITOCHONDRIAL"/>
    <property type="match status" value="1"/>
</dbReference>
<reference evidence="3 4" key="1">
    <citation type="journal article" date="2014" name="Front. Genet.">
        <title>Genome and metabolic network of "Candidatus Phaeomarinobacter ectocarpi" Ec32, a new candidate genus of Alphaproteobacteria frequently associated with brown algae.</title>
        <authorList>
            <person name="Dittami S.M."/>
            <person name="Barbeyron T."/>
            <person name="Boyen C."/>
            <person name="Cambefort J."/>
            <person name="Collet G."/>
            <person name="Delage L."/>
            <person name="Gobet A."/>
            <person name="Groisillier A."/>
            <person name="Leblanc C."/>
            <person name="Michel G."/>
            <person name="Scornet D."/>
            <person name="Siegel A."/>
            <person name="Tapia J.E."/>
            <person name="Tonon T."/>
        </authorList>
    </citation>
    <scope>NUCLEOTIDE SEQUENCE [LARGE SCALE GENOMIC DNA]</scope>
    <source>
        <strain evidence="3 4">Ec32</strain>
    </source>
</reference>
<dbReference type="KEGG" id="pect:BN1012_Phect947"/>
<dbReference type="STRING" id="1458461.BN1012_Phect947"/>
<evidence type="ECO:0000313" key="3">
    <source>
        <dbReference type="EMBL" id="CDO59161.1"/>
    </source>
</evidence>
<keyword evidence="4" id="KW-1185">Reference proteome</keyword>
<proteinExistence type="predicted"/>
<dbReference type="InterPro" id="IPR051938">
    <property type="entry name" value="Apopto_cytoskel_mod"/>
</dbReference>
<dbReference type="Proteomes" id="UP000032160">
    <property type="component" value="Chromosome I"/>
</dbReference>
<dbReference type="PROSITE" id="PS50076">
    <property type="entry name" value="DNAJ_2"/>
    <property type="match status" value="1"/>
</dbReference>
<dbReference type="SMART" id="SM00271">
    <property type="entry name" value="DnaJ"/>
    <property type="match status" value="1"/>
</dbReference>
<dbReference type="InterPro" id="IPR036869">
    <property type="entry name" value="J_dom_sf"/>
</dbReference>
<dbReference type="PATRIC" id="fig|1458461.3.peg.947"/>
<dbReference type="SUPFAM" id="SSF46565">
    <property type="entry name" value="Chaperone J-domain"/>
    <property type="match status" value="1"/>
</dbReference>
<dbReference type="PRINTS" id="PR00625">
    <property type="entry name" value="JDOMAIN"/>
</dbReference>